<organism evidence="3 4">
    <name type="scientific">Cellulomonas edaphi</name>
    <dbReference type="NCBI Taxonomy" id="3053468"/>
    <lineage>
        <taxon>Bacteria</taxon>
        <taxon>Bacillati</taxon>
        <taxon>Actinomycetota</taxon>
        <taxon>Actinomycetes</taxon>
        <taxon>Micrococcales</taxon>
        <taxon>Cellulomonadaceae</taxon>
        <taxon>Cellulomonas</taxon>
    </lineage>
</organism>
<evidence type="ECO:0000256" key="1">
    <source>
        <dbReference type="SAM" id="Phobius"/>
    </source>
</evidence>
<sequence>MSWWQRRVRREQRDRGTTAIELVLYTPVLMLVTFLIVQFALSWFGQEVAGATAREAARVARTGGGSDAALAAATARGETYAAAVGEKNLHDVTVTVIRLPGDRVRATVTGRSQEIIPGLAPRVSQSVEGPVEKFREDR</sequence>
<name>A0ABT7S6K5_9CELL</name>
<feature type="domain" description="TadE-like" evidence="2">
    <location>
        <begin position="16"/>
        <end position="58"/>
    </location>
</feature>
<evidence type="ECO:0000259" key="2">
    <source>
        <dbReference type="Pfam" id="PF07811"/>
    </source>
</evidence>
<keyword evidence="1" id="KW-0812">Transmembrane</keyword>
<dbReference type="RefSeq" id="WP_289446535.1">
    <property type="nucleotide sequence ID" value="NZ_JAUCGR010000002.1"/>
</dbReference>
<evidence type="ECO:0000313" key="4">
    <source>
        <dbReference type="Proteomes" id="UP001321453"/>
    </source>
</evidence>
<evidence type="ECO:0000313" key="3">
    <source>
        <dbReference type="EMBL" id="MDM7831254.1"/>
    </source>
</evidence>
<dbReference type="InterPro" id="IPR012495">
    <property type="entry name" value="TadE-like_dom"/>
</dbReference>
<dbReference type="Proteomes" id="UP001321453">
    <property type="component" value="Unassembled WGS sequence"/>
</dbReference>
<feature type="transmembrane region" description="Helical" evidence="1">
    <location>
        <begin position="22"/>
        <end position="44"/>
    </location>
</feature>
<keyword evidence="4" id="KW-1185">Reference proteome</keyword>
<proteinExistence type="predicted"/>
<keyword evidence="1" id="KW-1133">Transmembrane helix</keyword>
<reference evidence="3 4" key="1">
    <citation type="submission" date="2023-06" db="EMBL/GenBank/DDBJ databases">
        <title>Cellulomonas sp. MW9 Whole genome sequence.</title>
        <authorList>
            <person name="Park S."/>
        </authorList>
    </citation>
    <scope>NUCLEOTIDE SEQUENCE [LARGE SCALE GENOMIC DNA]</scope>
    <source>
        <strain evidence="3 4">MW9</strain>
    </source>
</reference>
<dbReference type="EMBL" id="JAUCGR010000002">
    <property type="protein sequence ID" value="MDM7831254.1"/>
    <property type="molecule type" value="Genomic_DNA"/>
</dbReference>
<accession>A0ABT7S6K5</accession>
<dbReference type="Pfam" id="PF07811">
    <property type="entry name" value="TadE"/>
    <property type="match status" value="1"/>
</dbReference>
<keyword evidence="1" id="KW-0472">Membrane</keyword>
<protein>
    <submittedName>
        <fullName evidence="3">Pilus assembly protein</fullName>
    </submittedName>
</protein>
<gene>
    <name evidence="3" type="ORF">QRT05_07900</name>
</gene>
<comment type="caution">
    <text evidence="3">The sequence shown here is derived from an EMBL/GenBank/DDBJ whole genome shotgun (WGS) entry which is preliminary data.</text>
</comment>